<dbReference type="AlphaFoldDB" id="A0A8S3E0I0"/>
<protein>
    <submittedName>
        <fullName evidence="1">Uncharacterized protein</fullName>
    </submittedName>
</protein>
<gene>
    <name evidence="1" type="ORF">BYL167_LOCUS58308</name>
</gene>
<dbReference type="Proteomes" id="UP000681967">
    <property type="component" value="Unassembled WGS sequence"/>
</dbReference>
<dbReference type="EMBL" id="CAJOBH010226504">
    <property type="protein sequence ID" value="CAF5053007.1"/>
    <property type="molecule type" value="Genomic_DNA"/>
</dbReference>
<name>A0A8S3E0I0_9BILA</name>
<evidence type="ECO:0000313" key="2">
    <source>
        <dbReference type="Proteomes" id="UP000681967"/>
    </source>
</evidence>
<proteinExistence type="predicted"/>
<reference evidence="1" key="1">
    <citation type="submission" date="2021-02" db="EMBL/GenBank/DDBJ databases">
        <authorList>
            <person name="Nowell W R."/>
        </authorList>
    </citation>
    <scope>NUCLEOTIDE SEQUENCE</scope>
</reference>
<organism evidence="1 2">
    <name type="scientific">Rotaria magnacalcarata</name>
    <dbReference type="NCBI Taxonomy" id="392030"/>
    <lineage>
        <taxon>Eukaryota</taxon>
        <taxon>Metazoa</taxon>
        <taxon>Spiralia</taxon>
        <taxon>Gnathifera</taxon>
        <taxon>Rotifera</taxon>
        <taxon>Eurotatoria</taxon>
        <taxon>Bdelloidea</taxon>
        <taxon>Philodinida</taxon>
        <taxon>Philodinidae</taxon>
        <taxon>Rotaria</taxon>
    </lineage>
</organism>
<sequence length="39" mass="4724">KHEFCAYDSHKISRRNTSCEHVRGKYSKSSFKYEYEHGK</sequence>
<accession>A0A8S3E0I0</accession>
<evidence type="ECO:0000313" key="1">
    <source>
        <dbReference type="EMBL" id="CAF5053007.1"/>
    </source>
</evidence>
<feature type="non-terminal residue" evidence="1">
    <location>
        <position position="1"/>
    </location>
</feature>
<comment type="caution">
    <text evidence="1">The sequence shown here is derived from an EMBL/GenBank/DDBJ whole genome shotgun (WGS) entry which is preliminary data.</text>
</comment>